<gene>
    <name evidence="1" type="ORF">BCR34DRAFT_605621</name>
</gene>
<keyword evidence="2" id="KW-1185">Reference proteome</keyword>
<evidence type="ECO:0000313" key="2">
    <source>
        <dbReference type="Proteomes" id="UP000193144"/>
    </source>
</evidence>
<accession>A0A1Y1YW58</accession>
<dbReference type="EMBL" id="MCFA01000159">
    <property type="protein sequence ID" value="ORY02270.1"/>
    <property type="molecule type" value="Genomic_DNA"/>
</dbReference>
<reference evidence="1 2" key="1">
    <citation type="submission" date="2016-07" db="EMBL/GenBank/DDBJ databases">
        <title>Pervasive Adenine N6-methylation of Active Genes in Fungi.</title>
        <authorList>
            <consortium name="DOE Joint Genome Institute"/>
            <person name="Mondo S.J."/>
            <person name="Dannebaum R.O."/>
            <person name="Kuo R.C."/>
            <person name="Labutti K."/>
            <person name="Haridas S."/>
            <person name="Kuo A."/>
            <person name="Salamov A."/>
            <person name="Ahrendt S.R."/>
            <person name="Lipzen A."/>
            <person name="Sullivan W."/>
            <person name="Andreopoulos W.B."/>
            <person name="Clum A."/>
            <person name="Lindquist E."/>
            <person name="Daum C."/>
            <person name="Ramamoorthy G.K."/>
            <person name="Gryganskyi A."/>
            <person name="Culley D."/>
            <person name="Magnuson J.K."/>
            <person name="James T.Y."/>
            <person name="O'Malley M.A."/>
            <person name="Stajich J.E."/>
            <person name="Spatafora J.W."/>
            <person name="Visel A."/>
            <person name="Grigoriev I.V."/>
        </authorList>
    </citation>
    <scope>NUCLEOTIDE SEQUENCE [LARGE SCALE GENOMIC DNA]</scope>
    <source>
        <strain evidence="1 2">CBS 115471</strain>
    </source>
</reference>
<dbReference type="AlphaFoldDB" id="A0A1Y1YW58"/>
<sequence>MPYGNANLNVKSVHDANIHDITTILCLKPAIWHIVADMKRDWAEAKIKSRLEALDIGEETMLAAAAAAAAATGRTTGMSRLIEDTNISMSIHNRVVSDSLAFSFQNEQVNEVKLIPEHIRTSQGIYYHPVDQKQISRAIYTDNVEILKAVLEVPGSQGDIFSECGCAEAFSFAVEFGYAAVVHYKLEHRLVRINSKPGGQHPLGVGIDATAPPSHASPSKLWSKSRDKVQGFEGLELLLDVGYKLKSEDLEVAEAIADETPRRRKLARHNRVHRSARIWIYKEARPRLSPEELAKYLKLRVWWKFLRKEWVIWDNIW</sequence>
<protein>
    <submittedName>
        <fullName evidence="1">Uncharacterized protein</fullName>
    </submittedName>
</protein>
<evidence type="ECO:0000313" key="1">
    <source>
        <dbReference type="EMBL" id="ORY02270.1"/>
    </source>
</evidence>
<comment type="caution">
    <text evidence="1">The sequence shown here is derived from an EMBL/GenBank/DDBJ whole genome shotgun (WGS) entry which is preliminary data.</text>
</comment>
<name>A0A1Y1YW58_9PLEO</name>
<proteinExistence type="predicted"/>
<dbReference type="Proteomes" id="UP000193144">
    <property type="component" value="Unassembled WGS sequence"/>
</dbReference>
<organism evidence="1 2">
    <name type="scientific">Clohesyomyces aquaticus</name>
    <dbReference type="NCBI Taxonomy" id="1231657"/>
    <lineage>
        <taxon>Eukaryota</taxon>
        <taxon>Fungi</taxon>
        <taxon>Dikarya</taxon>
        <taxon>Ascomycota</taxon>
        <taxon>Pezizomycotina</taxon>
        <taxon>Dothideomycetes</taxon>
        <taxon>Pleosporomycetidae</taxon>
        <taxon>Pleosporales</taxon>
        <taxon>Lindgomycetaceae</taxon>
        <taxon>Clohesyomyces</taxon>
    </lineage>
</organism>